<dbReference type="Pfam" id="PF14542">
    <property type="entry name" value="Acetyltransf_CG"/>
    <property type="match status" value="1"/>
</dbReference>
<evidence type="ECO:0000313" key="3">
    <source>
        <dbReference type="EMBL" id="NVN29223.1"/>
    </source>
</evidence>
<keyword evidence="4" id="KW-1185">Reference proteome</keyword>
<evidence type="ECO:0000259" key="1">
    <source>
        <dbReference type="PROSITE" id="PS51729"/>
    </source>
</evidence>
<evidence type="ECO:0000313" key="4">
    <source>
        <dbReference type="Proteomes" id="UP000557688"/>
    </source>
</evidence>
<dbReference type="InterPro" id="IPR045057">
    <property type="entry name" value="Gcn5-rel_NAT"/>
</dbReference>
<dbReference type="Proteomes" id="UP000565205">
    <property type="component" value="Unassembled WGS sequence"/>
</dbReference>
<dbReference type="PANTHER" id="PTHR31435:SF10">
    <property type="entry name" value="BSR4717 PROTEIN"/>
    <property type="match status" value="1"/>
</dbReference>
<dbReference type="PANTHER" id="PTHR31435">
    <property type="entry name" value="PROTEIN NATD1"/>
    <property type="match status" value="1"/>
</dbReference>
<organism evidence="3 5">
    <name type="scientific">Endobacter medicaginis</name>
    <dbReference type="NCBI Taxonomy" id="1181271"/>
    <lineage>
        <taxon>Bacteria</taxon>
        <taxon>Pseudomonadati</taxon>
        <taxon>Pseudomonadota</taxon>
        <taxon>Alphaproteobacteria</taxon>
        <taxon>Acetobacterales</taxon>
        <taxon>Acetobacteraceae</taxon>
        <taxon>Endobacter</taxon>
    </lineage>
</organism>
<dbReference type="RefSeq" id="WP_176621950.1">
    <property type="nucleotide sequence ID" value="NZ_JABXXQ010000020.1"/>
</dbReference>
<dbReference type="CDD" id="cd04301">
    <property type="entry name" value="NAT_SF"/>
    <property type="match status" value="1"/>
</dbReference>
<feature type="domain" description="N-acetyltransferase" evidence="1">
    <location>
        <begin position="4"/>
        <end position="91"/>
    </location>
</feature>
<accession>A0A850NHV3</accession>
<dbReference type="Gene3D" id="3.40.630.30">
    <property type="match status" value="1"/>
</dbReference>
<dbReference type="AlphaFoldDB" id="A0A850NHV3"/>
<reference evidence="2 4" key="2">
    <citation type="submission" date="2020-08" db="EMBL/GenBank/DDBJ databases">
        <title>Genomic Encyclopedia of Type Strains, Phase III (KMG-III): the genomes of soil and plant-associated and newly described type strains.</title>
        <authorList>
            <person name="Whitman W."/>
        </authorList>
    </citation>
    <scope>NUCLEOTIDE SEQUENCE [LARGE SCALE GENOMIC DNA]</scope>
    <source>
        <strain evidence="2 4">CECT 8088</strain>
    </source>
</reference>
<proteinExistence type="predicted"/>
<dbReference type="PROSITE" id="PS51729">
    <property type="entry name" value="GNAT_YJDJ"/>
    <property type="match status" value="1"/>
</dbReference>
<dbReference type="Proteomes" id="UP000557688">
    <property type="component" value="Unassembled WGS sequence"/>
</dbReference>
<sequence length="91" mass="9817">MSLTDNRTASRYELPSENGLGFIDYRLDEAAGRIVLIHAEVPAAAKGRGLGRALVAAVLDDVRARGLKVVPRCGFVAAVMNREPGWRDLLA</sequence>
<dbReference type="SUPFAM" id="SSF55729">
    <property type="entry name" value="Acyl-CoA N-acyltransferases (Nat)"/>
    <property type="match status" value="1"/>
</dbReference>
<gene>
    <name evidence="2" type="ORF">FHR90_000601</name>
    <name evidence="3" type="ORF">HUK83_02560</name>
</gene>
<name>A0A850NHV3_9PROT</name>
<dbReference type="GO" id="GO:0016740">
    <property type="term" value="F:transferase activity"/>
    <property type="evidence" value="ECO:0007669"/>
    <property type="project" value="UniProtKB-KW"/>
</dbReference>
<comment type="caution">
    <text evidence="3">The sequence shown here is derived from an EMBL/GenBank/DDBJ whole genome shotgun (WGS) entry which is preliminary data.</text>
</comment>
<dbReference type="EMBL" id="JABXXQ010000020">
    <property type="protein sequence ID" value="NVN29223.1"/>
    <property type="molecule type" value="Genomic_DNA"/>
</dbReference>
<protein>
    <submittedName>
        <fullName evidence="3">N-acetyltransferase</fullName>
    </submittedName>
</protein>
<reference evidence="3 5" key="1">
    <citation type="submission" date="2020-06" db="EMBL/GenBank/DDBJ databases">
        <title>Description of novel acetic acid bacteria.</title>
        <authorList>
            <person name="Sombolestani A."/>
        </authorList>
    </citation>
    <scope>NUCLEOTIDE SEQUENCE [LARGE SCALE GENOMIC DNA]</scope>
    <source>
        <strain evidence="3 5">LMG 26838</strain>
    </source>
</reference>
<dbReference type="InterPro" id="IPR031165">
    <property type="entry name" value="GNAT_YJDJ"/>
</dbReference>
<evidence type="ECO:0000313" key="2">
    <source>
        <dbReference type="EMBL" id="MBB3172787.1"/>
    </source>
</evidence>
<dbReference type="InterPro" id="IPR016181">
    <property type="entry name" value="Acyl_CoA_acyltransferase"/>
</dbReference>
<dbReference type="EMBL" id="JACHXV010000002">
    <property type="protein sequence ID" value="MBB3172787.1"/>
    <property type="molecule type" value="Genomic_DNA"/>
</dbReference>
<evidence type="ECO:0000313" key="5">
    <source>
        <dbReference type="Proteomes" id="UP000565205"/>
    </source>
</evidence>
<keyword evidence="3" id="KW-0808">Transferase</keyword>